<dbReference type="InterPro" id="IPR003661">
    <property type="entry name" value="HisK_dim/P_dom"/>
</dbReference>
<sequence>MTIRLRLTLLYSCILASTLLLFGVALYSFLQLYIFNDLKSSLKAQTNAFQENAQYKLEVDPSGWNLSIRLDKFDTVQTGMYIQAVNLINGAQARSINLGTVELPFSHKTLDEKKQGYYVTTKVQHSLFLIYNDPLMLDDHVVGVIQSAYNIGVISKFLSILRFLLVSLSLLVVILASYIGWLSARRSLKPIYTLIEETQQIQSSEDLGKRVQFQNAADEVSLLSKTINGMLERIQTNYAELDRLYVNQRRFVADASHELRTPLTTISGNAEFLQKIWTAYNGTPNRLTDKNEMELSVEALNDIVDEANRMRRLVNDLLLLARADAGQQIQKNSFEVKPIVEAVVRKAQLIPKSVHFRVENMEVLEGLYLAGDKDYLQQLLFLFLDNAFKFTMEGWVELQSSATADHIVFTIRDSGIGMAAHEIPHVFERFYRADTSRGVTPGTGLGLSIAKWILDEHEGSVEVLSNPGKGTSFVIRLPILQGQAD</sequence>
<dbReference type="Pfam" id="PF00512">
    <property type="entry name" value="HisKA"/>
    <property type="match status" value="1"/>
</dbReference>
<feature type="domain" description="Histidine kinase" evidence="15">
    <location>
        <begin position="254"/>
        <end position="481"/>
    </location>
</feature>
<feature type="domain" description="HAMP" evidence="16">
    <location>
        <begin position="185"/>
        <end position="239"/>
    </location>
</feature>
<dbReference type="SMART" id="SM00304">
    <property type="entry name" value="HAMP"/>
    <property type="match status" value="1"/>
</dbReference>
<name>A0ABS7CCE2_9BACL</name>
<dbReference type="CDD" id="cd00075">
    <property type="entry name" value="HATPase"/>
    <property type="match status" value="1"/>
</dbReference>
<dbReference type="InterPro" id="IPR036097">
    <property type="entry name" value="HisK_dim/P_sf"/>
</dbReference>
<evidence type="ECO:0000256" key="5">
    <source>
        <dbReference type="ARBA" id="ARBA00022553"/>
    </source>
</evidence>
<evidence type="ECO:0000313" key="18">
    <source>
        <dbReference type="Proteomes" id="UP001519887"/>
    </source>
</evidence>
<evidence type="ECO:0000313" key="17">
    <source>
        <dbReference type="EMBL" id="MBW7458610.1"/>
    </source>
</evidence>
<keyword evidence="9 17" id="KW-0418">Kinase</keyword>
<dbReference type="Gene3D" id="6.10.340.10">
    <property type="match status" value="1"/>
</dbReference>
<dbReference type="InterPro" id="IPR003594">
    <property type="entry name" value="HATPase_dom"/>
</dbReference>
<feature type="transmembrane region" description="Helical" evidence="14">
    <location>
        <begin position="7"/>
        <end position="30"/>
    </location>
</feature>
<evidence type="ECO:0000256" key="4">
    <source>
        <dbReference type="ARBA" id="ARBA00022475"/>
    </source>
</evidence>
<evidence type="ECO:0000256" key="13">
    <source>
        <dbReference type="ARBA" id="ARBA00023136"/>
    </source>
</evidence>
<keyword evidence="6" id="KW-0808">Transferase</keyword>
<feature type="transmembrane region" description="Helical" evidence="14">
    <location>
        <begin position="160"/>
        <end position="181"/>
    </location>
</feature>
<dbReference type="SUPFAM" id="SSF55874">
    <property type="entry name" value="ATPase domain of HSP90 chaperone/DNA topoisomerase II/histidine kinase"/>
    <property type="match status" value="1"/>
</dbReference>
<dbReference type="Pfam" id="PF00672">
    <property type="entry name" value="HAMP"/>
    <property type="match status" value="1"/>
</dbReference>
<evidence type="ECO:0000256" key="14">
    <source>
        <dbReference type="SAM" id="Phobius"/>
    </source>
</evidence>
<keyword evidence="12" id="KW-0902">Two-component regulatory system</keyword>
<dbReference type="PROSITE" id="PS50885">
    <property type="entry name" value="HAMP"/>
    <property type="match status" value="1"/>
</dbReference>
<evidence type="ECO:0000259" key="16">
    <source>
        <dbReference type="PROSITE" id="PS50885"/>
    </source>
</evidence>
<evidence type="ECO:0000259" key="15">
    <source>
        <dbReference type="PROSITE" id="PS50109"/>
    </source>
</evidence>
<evidence type="ECO:0000256" key="8">
    <source>
        <dbReference type="ARBA" id="ARBA00022741"/>
    </source>
</evidence>
<dbReference type="SMART" id="SM00388">
    <property type="entry name" value="HisKA"/>
    <property type="match status" value="1"/>
</dbReference>
<comment type="catalytic activity">
    <reaction evidence="1">
        <text>ATP + protein L-histidine = ADP + protein N-phospho-L-histidine.</text>
        <dbReference type="EC" id="2.7.13.3"/>
    </reaction>
</comment>
<dbReference type="InterPro" id="IPR003660">
    <property type="entry name" value="HAMP_dom"/>
</dbReference>
<dbReference type="PANTHER" id="PTHR45436">
    <property type="entry name" value="SENSOR HISTIDINE KINASE YKOH"/>
    <property type="match status" value="1"/>
</dbReference>
<evidence type="ECO:0000256" key="6">
    <source>
        <dbReference type="ARBA" id="ARBA00022679"/>
    </source>
</evidence>
<evidence type="ECO:0000256" key="2">
    <source>
        <dbReference type="ARBA" id="ARBA00004651"/>
    </source>
</evidence>
<dbReference type="Gene3D" id="1.10.287.130">
    <property type="match status" value="1"/>
</dbReference>
<dbReference type="SMART" id="SM00387">
    <property type="entry name" value="HATPase_c"/>
    <property type="match status" value="1"/>
</dbReference>
<keyword evidence="11 14" id="KW-1133">Transmembrane helix</keyword>
<organism evidence="17 18">
    <name type="scientific">Paenibacillus sepulcri</name>
    <dbReference type="NCBI Taxonomy" id="359917"/>
    <lineage>
        <taxon>Bacteria</taxon>
        <taxon>Bacillati</taxon>
        <taxon>Bacillota</taxon>
        <taxon>Bacilli</taxon>
        <taxon>Bacillales</taxon>
        <taxon>Paenibacillaceae</taxon>
        <taxon>Paenibacillus</taxon>
    </lineage>
</organism>
<dbReference type="InterPro" id="IPR005467">
    <property type="entry name" value="His_kinase_dom"/>
</dbReference>
<dbReference type="InterPro" id="IPR004358">
    <property type="entry name" value="Sig_transdc_His_kin-like_C"/>
</dbReference>
<proteinExistence type="predicted"/>
<protein>
    <recommendedName>
        <fullName evidence="3">histidine kinase</fullName>
        <ecNumber evidence="3">2.7.13.3</ecNumber>
    </recommendedName>
</protein>
<keyword evidence="4" id="KW-1003">Cell membrane</keyword>
<dbReference type="SUPFAM" id="SSF47384">
    <property type="entry name" value="Homodimeric domain of signal transducing histidine kinase"/>
    <property type="match status" value="1"/>
</dbReference>
<dbReference type="GO" id="GO:0016301">
    <property type="term" value="F:kinase activity"/>
    <property type="evidence" value="ECO:0007669"/>
    <property type="project" value="UniProtKB-KW"/>
</dbReference>
<dbReference type="RefSeq" id="WP_210045778.1">
    <property type="nucleotide sequence ID" value="NZ_JBHLVU010000017.1"/>
</dbReference>
<dbReference type="CDD" id="cd06225">
    <property type="entry name" value="HAMP"/>
    <property type="match status" value="1"/>
</dbReference>
<keyword evidence="13 14" id="KW-0472">Membrane</keyword>
<dbReference type="EC" id="2.7.13.3" evidence="3"/>
<dbReference type="InterPro" id="IPR036890">
    <property type="entry name" value="HATPase_C_sf"/>
</dbReference>
<dbReference type="EMBL" id="JAHZIK010001267">
    <property type="protein sequence ID" value="MBW7458610.1"/>
    <property type="molecule type" value="Genomic_DNA"/>
</dbReference>
<keyword evidence="18" id="KW-1185">Reference proteome</keyword>
<comment type="subcellular location">
    <subcellularLocation>
        <location evidence="2">Cell membrane</location>
        <topology evidence="2">Multi-pass membrane protein</topology>
    </subcellularLocation>
</comment>
<dbReference type="PANTHER" id="PTHR45436:SF5">
    <property type="entry name" value="SENSOR HISTIDINE KINASE TRCS"/>
    <property type="match status" value="1"/>
</dbReference>
<keyword evidence="7 14" id="KW-0812">Transmembrane</keyword>
<keyword evidence="5" id="KW-0597">Phosphoprotein</keyword>
<dbReference type="InterPro" id="IPR050428">
    <property type="entry name" value="TCS_sensor_his_kinase"/>
</dbReference>
<keyword evidence="10" id="KW-0067">ATP-binding</keyword>
<dbReference type="PRINTS" id="PR00344">
    <property type="entry name" value="BCTRLSENSOR"/>
</dbReference>
<dbReference type="Pfam" id="PF02518">
    <property type="entry name" value="HATPase_c"/>
    <property type="match status" value="1"/>
</dbReference>
<gene>
    <name evidence="17" type="ORF">K0U00_31665</name>
</gene>
<evidence type="ECO:0000256" key="12">
    <source>
        <dbReference type="ARBA" id="ARBA00023012"/>
    </source>
</evidence>
<evidence type="ECO:0000256" key="11">
    <source>
        <dbReference type="ARBA" id="ARBA00022989"/>
    </source>
</evidence>
<dbReference type="Gene3D" id="3.30.565.10">
    <property type="entry name" value="Histidine kinase-like ATPase, C-terminal domain"/>
    <property type="match status" value="1"/>
</dbReference>
<dbReference type="Proteomes" id="UP001519887">
    <property type="component" value="Unassembled WGS sequence"/>
</dbReference>
<evidence type="ECO:0000256" key="9">
    <source>
        <dbReference type="ARBA" id="ARBA00022777"/>
    </source>
</evidence>
<evidence type="ECO:0000256" key="7">
    <source>
        <dbReference type="ARBA" id="ARBA00022692"/>
    </source>
</evidence>
<comment type="caution">
    <text evidence="17">The sequence shown here is derived from an EMBL/GenBank/DDBJ whole genome shotgun (WGS) entry which is preliminary data.</text>
</comment>
<reference evidence="17 18" key="1">
    <citation type="submission" date="2021-07" db="EMBL/GenBank/DDBJ databases">
        <title>Paenibacillus radiodurans sp. nov., isolated from the southeastern edge of Tengger Desert.</title>
        <authorList>
            <person name="Zhang G."/>
        </authorList>
    </citation>
    <scope>NUCLEOTIDE SEQUENCE [LARGE SCALE GENOMIC DNA]</scope>
    <source>
        <strain evidence="17 18">CCM 7311</strain>
    </source>
</reference>
<evidence type="ECO:0000256" key="3">
    <source>
        <dbReference type="ARBA" id="ARBA00012438"/>
    </source>
</evidence>
<evidence type="ECO:0000256" key="1">
    <source>
        <dbReference type="ARBA" id="ARBA00000085"/>
    </source>
</evidence>
<dbReference type="PROSITE" id="PS50109">
    <property type="entry name" value="HIS_KIN"/>
    <property type="match status" value="1"/>
</dbReference>
<dbReference type="CDD" id="cd00082">
    <property type="entry name" value="HisKA"/>
    <property type="match status" value="1"/>
</dbReference>
<accession>A0ABS7CCE2</accession>
<keyword evidence="8" id="KW-0547">Nucleotide-binding</keyword>
<evidence type="ECO:0000256" key="10">
    <source>
        <dbReference type="ARBA" id="ARBA00022840"/>
    </source>
</evidence>